<feature type="transmembrane region" description="Helical" evidence="1">
    <location>
        <begin position="144"/>
        <end position="167"/>
    </location>
</feature>
<accession>A0ABU2C3V0</accession>
<dbReference type="CDD" id="cd03392">
    <property type="entry name" value="PAP2_like_2"/>
    <property type="match status" value="1"/>
</dbReference>
<dbReference type="SUPFAM" id="SSF48317">
    <property type="entry name" value="Acid phosphatase/Vanadium-dependent haloperoxidase"/>
    <property type="match status" value="1"/>
</dbReference>
<sequence>MATESDVLLHWAQFAGQHPLAVYGILLALLLASSAACWWLVRRYHVPHGQSALPPLAYLAVRLAAGFGLIVSAAWVFAEIAEELGTTGASMGQADQALADAVRTSLPPAALQAFALLTRLADTATLAGLCILVALALALRGRRWLALGWVLAVAGNGVLNTTLKAVFARVRPLHDDGPVMASGFSFPSGHSSGSVVAYGMLAYVLTRFLPARWHLPLVLGAAALAFSIGVSRIFLRVHFASDVLAGLASGTAWLAVCIASIELTRWYRRRPEETAIRP</sequence>
<evidence type="ECO:0000256" key="1">
    <source>
        <dbReference type="SAM" id="Phobius"/>
    </source>
</evidence>
<feature type="domain" description="Phosphatidic acid phosphatase type 2/haloperoxidase" evidence="2">
    <location>
        <begin position="147"/>
        <end position="258"/>
    </location>
</feature>
<evidence type="ECO:0000313" key="4">
    <source>
        <dbReference type="Proteomes" id="UP001180487"/>
    </source>
</evidence>
<feature type="transmembrane region" description="Helical" evidence="1">
    <location>
        <begin position="113"/>
        <end position="137"/>
    </location>
</feature>
<feature type="transmembrane region" description="Helical" evidence="1">
    <location>
        <begin position="187"/>
        <end position="205"/>
    </location>
</feature>
<keyword evidence="1" id="KW-1133">Transmembrane helix</keyword>
<keyword evidence="3" id="KW-0378">Hydrolase</keyword>
<feature type="transmembrane region" description="Helical" evidence="1">
    <location>
        <begin position="20"/>
        <end position="41"/>
    </location>
</feature>
<keyword evidence="4" id="KW-1185">Reference proteome</keyword>
<dbReference type="PANTHER" id="PTHR14969">
    <property type="entry name" value="SPHINGOSINE-1-PHOSPHATE PHOSPHOHYDROLASE"/>
    <property type="match status" value="1"/>
</dbReference>
<dbReference type="EMBL" id="JAVDXT010000001">
    <property type="protein sequence ID" value="MDR7376014.1"/>
    <property type="molecule type" value="Genomic_DNA"/>
</dbReference>
<dbReference type="Gene3D" id="1.20.144.10">
    <property type="entry name" value="Phosphatidic acid phosphatase type 2/haloperoxidase"/>
    <property type="match status" value="1"/>
</dbReference>
<dbReference type="Proteomes" id="UP001180487">
    <property type="component" value="Unassembled WGS sequence"/>
</dbReference>
<comment type="caution">
    <text evidence="3">The sequence shown here is derived from an EMBL/GenBank/DDBJ whole genome shotgun (WGS) entry which is preliminary data.</text>
</comment>
<keyword evidence="1" id="KW-0472">Membrane</keyword>
<dbReference type="InterPro" id="IPR036938">
    <property type="entry name" value="PAP2/HPO_sf"/>
</dbReference>
<dbReference type="Pfam" id="PF01569">
    <property type="entry name" value="PAP2"/>
    <property type="match status" value="1"/>
</dbReference>
<protein>
    <submittedName>
        <fullName evidence="3">Undecaprenyl-diphosphatase</fullName>
        <ecNumber evidence="3">3.6.1.27</ecNumber>
    </submittedName>
</protein>
<feature type="transmembrane region" description="Helical" evidence="1">
    <location>
        <begin position="53"/>
        <end position="78"/>
    </location>
</feature>
<dbReference type="InterPro" id="IPR000326">
    <property type="entry name" value="PAP2/HPO"/>
</dbReference>
<evidence type="ECO:0000313" key="3">
    <source>
        <dbReference type="EMBL" id="MDR7376014.1"/>
    </source>
</evidence>
<organism evidence="3 4">
    <name type="scientific">Rhodoferax ferrireducens</name>
    <dbReference type="NCBI Taxonomy" id="192843"/>
    <lineage>
        <taxon>Bacteria</taxon>
        <taxon>Pseudomonadati</taxon>
        <taxon>Pseudomonadota</taxon>
        <taxon>Betaproteobacteria</taxon>
        <taxon>Burkholderiales</taxon>
        <taxon>Comamonadaceae</taxon>
        <taxon>Rhodoferax</taxon>
    </lineage>
</organism>
<dbReference type="SMART" id="SM00014">
    <property type="entry name" value="acidPPc"/>
    <property type="match status" value="1"/>
</dbReference>
<reference evidence="3 4" key="1">
    <citation type="submission" date="2023-07" db="EMBL/GenBank/DDBJ databases">
        <title>Sorghum-associated microbial communities from plants grown in Nebraska, USA.</title>
        <authorList>
            <person name="Schachtman D."/>
        </authorList>
    </citation>
    <scope>NUCLEOTIDE SEQUENCE [LARGE SCALE GENOMIC DNA]</scope>
    <source>
        <strain evidence="3 4">BE313</strain>
    </source>
</reference>
<feature type="transmembrane region" description="Helical" evidence="1">
    <location>
        <begin position="243"/>
        <end position="261"/>
    </location>
</feature>
<proteinExistence type="predicted"/>
<name>A0ABU2C3V0_9BURK</name>
<dbReference type="GO" id="GO:0050380">
    <property type="term" value="F:undecaprenyl-diphosphatase activity"/>
    <property type="evidence" value="ECO:0007669"/>
    <property type="project" value="UniProtKB-EC"/>
</dbReference>
<feature type="transmembrane region" description="Helical" evidence="1">
    <location>
        <begin position="217"/>
        <end position="237"/>
    </location>
</feature>
<evidence type="ECO:0000259" key="2">
    <source>
        <dbReference type="SMART" id="SM00014"/>
    </source>
</evidence>
<dbReference type="RefSeq" id="WP_310370650.1">
    <property type="nucleotide sequence ID" value="NZ_JAVDXT010000001.1"/>
</dbReference>
<dbReference type="PANTHER" id="PTHR14969:SF13">
    <property type="entry name" value="AT30094P"/>
    <property type="match status" value="1"/>
</dbReference>
<dbReference type="EC" id="3.6.1.27" evidence="3"/>
<gene>
    <name evidence="3" type="ORF">J2X19_000672</name>
</gene>
<keyword evidence="1" id="KW-0812">Transmembrane</keyword>